<organism evidence="1 3">
    <name type="scientific">Nelumbo nucifera</name>
    <name type="common">Sacred lotus</name>
    <dbReference type="NCBI Taxonomy" id="4432"/>
    <lineage>
        <taxon>Eukaryota</taxon>
        <taxon>Viridiplantae</taxon>
        <taxon>Streptophyta</taxon>
        <taxon>Embryophyta</taxon>
        <taxon>Tracheophyta</taxon>
        <taxon>Spermatophyta</taxon>
        <taxon>Magnoliopsida</taxon>
        <taxon>Proteales</taxon>
        <taxon>Nelumbonaceae</taxon>
        <taxon>Nelumbo</taxon>
    </lineage>
</organism>
<protein>
    <submittedName>
        <fullName evidence="1">Uncharacterized protein</fullName>
    </submittedName>
</protein>
<gene>
    <name evidence="2" type="ORF">HUJ06_000163</name>
    <name evidence="1" type="ORF">HUJ06_026058</name>
</gene>
<reference evidence="1 3" key="1">
    <citation type="journal article" date="2020" name="Mol. Biol. Evol.">
        <title>Distinct Expression and Methylation Patterns for Genes with Different Fates following a Single Whole-Genome Duplication in Flowering Plants.</title>
        <authorList>
            <person name="Shi T."/>
            <person name="Rahmani R.S."/>
            <person name="Gugger P.F."/>
            <person name="Wang M."/>
            <person name="Li H."/>
            <person name="Zhang Y."/>
            <person name="Li Z."/>
            <person name="Wang Q."/>
            <person name="Van de Peer Y."/>
            <person name="Marchal K."/>
            <person name="Chen J."/>
        </authorList>
    </citation>
    <scope>NUCLEOTIDE SEQUENCE [LARGE SCALE GENOMIC DNA]</scope>
    <source>
        <tissue evidence="1">Leaf</tissue>
    </source>
</reference>
<sequence>MYFGFSLGIFPTLFLNFSHEKIYELVFFTIFYSIEASTNHLV</sequence>
<comment type="caution">
    <text evidence="1">The sequence shown here is derived from an EMBL/GenBank/DDBJ whole genome shotgun (WGS) entry which is preliminary data.</text>
</comment>
<dbReference type="Proteomes" id="UP000607653">
    <property type="component" value="Unassembled WGS sequence"/>
</dbReference>
<evidence type="ECO:0000313" key="2">
    <source>
        <dbReference type="EMBL" id="DAD49564.1"/>
    </source>
</evidence>
<dbReference type="AlphaFoldDB" id="A0A822XSL0"/>
<dbReference type="EMBL" id="DUZY01000234">
    <property type="protein sequence ID" value="DAD49564.1"/>
    <property type="molecule type" value="Genomic_DNA"/>
</dbReference>
<evidence type="ECO:0000313" key="3">
    <source>
        <dbReference type="Proteomes" id="UP000607653"/>
    </source>
</evidence>
<name>A0A822XSL0_NELNU</name>
<accession>A0A822XSL0</accession>
<proteinExistence type="predicted"/>
<keyword evidence="3" id="KW-1185">Reference proteome</keyword>
<dbReference type="EMBL" id="DUZY01000001">
    <property type="protein sequence ID" value="DAD24594.1"/>
    <property type="molecule type" value="Genomic_DNA"/>
</dbReference>
<evidence type="ECO:0000313" key="1">
    <source>
        <dbReference type="EMBL" id="DAD24594.1"/>
    </source>
</evidence>